<accession>A0AAD4M6V0</accession>
<comment type="caution">
    <text evidence="2">The sequence shown here is derived from an EMBL/GenBank/DDBJ whole genome shotgun (WGS) entry which is preliminary data.</text>
</comment>
<evidence type="ECO:0000256" key="1">
    <source>
        <dbReference type="SAM" id="MobiDB-lite"/>
    </source>
</evidence>
<name>A0AAD4M6V0_9AGAM</name>
<proteinExistence type="predicted"/>
<feature type="region of interest" description="Disordered" evidence="1">
    <location>
        <begin position="120"/>
        <end position="141"/>
    </location>
</feature>
<dbReference type="AlphaFoldDB" id="A0AAD4M6V0"/>
<dbReference type="EMBL" id="WTXG01000008">
    <property type="protein sequence ID" value="KAI0303617.1"/>
    <property type="molecule type" value="Genomic_DNA"/>
</dbReference>
<organism evidence="2 3">
    <name type="scientific">Multifurca ochricompacta</name>
    <dbReference type="NCBI Taxonomy" id="376703"/>
    <lineage>
        <taxon>Eukaryota</taxon>
        <taxon>Fungi</taxon>
        <taxon>Dikarya</taxon>
        <taxon>Basidiomycota</taxon>
        <taxon>Agaricomycotina</taxon>
        <taxon>Agaricomycetes</taxon>
        <taxon>Russulales</taxon>
        <taxon>Russulaceae</taxon>
        <taxon>Multifurca</taxon>
    </lineage>
</organism>
<evidence type="ECO:0000313" key="2">
    <source>
        <dbReference type="EMBL" id="KAI0303617.1"/>
    </source>
</evidence>
<protein>
    <submittedName>
        <fullName evidence="2">Uncharacterized protein</fullName>
    </submittedName>
</protein>
<sequence length="484" mass="53120">MTGANYTGGKRNFARARFRDTTRRLQKNHFGRRRLAILSCDLGNGNHSKKKKKSPQEYQEFFLNMHKEKFNIERPEFSQEGNDNNNRFMTELSGRQRQATRANHGVQGLDKVQMGLAESPRKPAFSAEARGGHGSDYRYSEPASDYEEYLGNDFIQGTAQSIDTADTQLSQDEYSLESLESCLHPTAGSSGEANSSSPCVRNRRITPDLASTPLRLLPTAHCFHKAQGPLFTSSSKVDLIPEILARDDPWNAIGDMLDLPPIPSADATYFSNIRSLQKACQRASPASSPTGRVEAGMPVRDKDTQLRAVLSEGALIVRPSSSQVELLHRTSSPLLCQNLPAEELLSSVCLSQVNDTGSPCGGVPYSPSLTSGSCPNLNEASHLLEPQTPPAPPLALGADLILGPKFSEVLVTERIHSSVSVTPQRPTFPSQKHLNSPETIFGTMQWDAISEFGLDALIPELHTPRDAEPQMQLPKLECPNLFND</sequence>
<gene>
    <name evidence="2" type="ORF">B0F90DRAFT_1667051</name>
</gene>
<reference evidence="2" key="1">
    <citation type="journal article" date="2022" name="New Phytol.">
        <title>Evolutionary transition to the ectomycorrhizal habit in the genomes of a hyperdiverse lineage of mushroom-forming fungi.</title>
        <authorList>
            <person name="Looney B."/>
            <person name="Miyauchi S."/>
            <person name="Morin E."/>
            <person name="Drula E."/>
            <person name="Courty P.E."/>
            <person name="Kohler A."/>
            <person name="Kuo A."/>
            <person name="LaButti K."/>
            <person name="Pangilinan J."/>
            <person name="Lipzen A."/>
            <person name="Riley R."/>
            <person name="Andreopoulos W."/>
            <person name="He G."/>
            <person name="Johnson J."/>
            <person name="Nolan M."/>
            <person name="Tritt A."/>
            <person name="Barry K.W."/>
            <person name="Grigoriev I.V."/>
            <person name="Nagy L.G."/>
            <person name="Hibbett D."/>
            <person name="Henrissat B."/>
            <person name="Matheny P.B."/>
            <person name="Labbe J."/>
            <person name="Martin F.M."/>
        </authorList>
    </citation>
    <scope>NUCLEOTIDE SEQUENCE</scope>
    <source>
        <strain evidence="2">BPL690</strain>
    </source>
</reference>
<feature type="compositionally biased region" description="Basic and acidic residues" evidence="1">
    <location>
        <begin position="130"/>
        <end position="139"/>
    </location>
</feature>
<evidence type="ECO:0000313" key="3">
    <source>
        <dbReference type="Proteomes" id="UP001203297"/>
    </source>
</evidence>
<keyword evidence="3" id="KW-1185">Reference proteome</keyword>
<dbReference type="Proteomes" id="UP001203297">
    <property type="component" value="Unassembled WGS sequence"/>
</dbReference>